<dbReference type="InterPro" id="IPR011431">
    <property type="entry name" value="Trafficking_Pga2"/>
</dbReference>
<keyword evidence="2" id="KW-1133">Transmembrane helix</keyword>
<evidence type="ECO:0000256" key="1">
    <source>
        <dbReference type="SAM" id="MobiDB-lite"/>
    </source>
</evidence>
<proteinExistence type="predicted"/>
<keyword evidence="4" id="KW-1185">Reference proteome</keyword>
<dbReference type="KEGG" id="slb:AWJ20_2821"/>
<organism evidence="3 4">
    <name type="scientific">Sugiyamaella lignohabitans</name>
    <dbReference type="NCBI Taxonomy" id="796027"/>
    <lineage>
        <taxon>Eukaryota</taxon>
        <taxon>Fungi</taxon>
        <taxon>Dikarya</taxon>
        <taxon>Ascomycota</taxon>
        <taxon>Saccharomycotina</taxon>
        <taxon>Dipodascomycetes</taxon>
        <taxon>Dipodascales</taxon>
        <taxon>Trichomonascaceae</taxon>
        <taxon>Sugiyamaella</taxon>
    </lineage>
</organism>
<keyword evidence="2" id="KW-0472">Membrane</keyword>
<dbReference type="EMBL" id="CP014503">
    <property type="protein sequence ID" value="ANB15197.1"/>
    <property type="molecule type" value="Genomic_DNA"/>
</dbReference>
<reference evidence="3 4" key="1">
    <citation type="submission" date="2016-02" db="EMBL/GenBank/DDBJ databases">
        <title>Complete genome sequence and transcriptome regulation of the pentose utilising yeast Sugiyamaella lignohabitans.</title>
        <authorList>
            <person name="Bellasio M."/>
            <person name="Peymann A."/>
            <person name="Valli M."/>
            <person name="Sipitzky M."/>
            <person name="Graf A."/>
            <person name="Sauer M."/>
            <person name="Marx H."/>
            <person name="Mattanovich D."/>
        </authorList>
    </citation>
    <scope>NUCLEOTIDE SEQUENCE [LARGE SCALE GENOMIC DNA]</scope>
    <source>
        <strain evidence="3 4">CBS 10342</strain>
    </source>
</reference>
<dbReference type="RefSeq" id="XP_018737674.1">
    <property type="nucleotide sequence ID" value="XM_018879793.1"/>
</dbReference>
<gene>
    <name evidence="3" type="ORF">AWJ20_2821</name>
</gene>
<sequence length="102" mass="11183">MALFGFPENFSDYSAKHYLRIVIIICIYLVLRPHLVKFGERIQEKRAAEAASKIEAEGAGDESSATGVAGSDKAGLNKRGDSKKVTFVDDMESDEDVSDLLE</sequence>
<dbReference type="AlphaFoldDB" id="A0A161HMS3"/>
<evidence type="ECO:0000256" key="2">
    <source>
        <dbReference type="SAM" id="Phobius"/>
    </source>
</evidence>
<feature type="transmembrane region" description="Helical" evidence="2">
    <location>
        <begin position="17"/>
        <end position="36"/>
    </location>
</feature>
<dbReference type="GeneID" id="30034775"/>
<dbReference type="Pfam" id="PF07543">
    <property type="entry name" value="PGA2"/>
    <property type="match status" value="1"/>
</dbReference>
<name>A0A161HMS3_9ASCO</name>
<protein>
    <submittedName>
        <fullName evidence="3">Secretory pathway protein Pga2 (Predicted)</fullName>
    </submittedName>
</protein>
<feature type="region of interest" description="Disordered" evidence="1">
    <location>
        <begin position="53"/>
        <end position="79"/>
    </location>
</feature>
<dbReference type="OrthoDB" id="4227028at2759"/>
<evidence type="ECO:0000313" key="3">
    <source>
        <dbReference type="EMBL" id="ANB15197.1"/>
    </source>
</evidence>
<evidence type="ECO:0000313" key="4">
    <source>
        <dbReference type="Proteomes" id="UP000189580"/>
    </source>
</evidence>
<dbReference type="Proteomes" id="UP000189580">
    <property type="component" value="Chromosome b"/>
</dbReference>
<accession>A0A161HMS3</accession>
<keyword evidence="2" id="KW-0812">Transmembrane</keyword>